<keyword evidence="1" id="KW-0812">Transmembrane</keyword>
<proteinExistence type="predicted"/>
<keyword evidence="3" id="KW-1185">Reference proteome</keyword>
<name>A0ABN1MK30_9FLAO</name>
<protein>
    <submittedName>
        <fullName evidence="2">Uncharacterized protein</fullName>
    </submittedName>
</protein>
<evidence type="ECO:0000256" key="1">
    <source>
        <dbReference type="SAM" id="Phobius"/>
    </source>
</evidence>
<keyword evidence="1" id="KW-0472">Membrane</keyword>
<organism evidence="2 3">
    <name type="scientific">Gangjinia marincola</name>
    <dbReference type="NCBI Taxonomy" id="578463"/>
    <lineage>
        <taxon>Bacteria</taxon>
        <taxon>Pseudomonadati</taxon>
        <taxon>Bacteroidota</taxon>
        <taxon>Flavobacteriia</taxon>
        <taxon>Flavobacteriales</taxon>
        <taxon>Flavobacteriaceae</taxon>
        <taxon>Gangjinia</taxon>
    </lineage>
</organism>
<accession>A0ABN1MK30</accession>
<comment type="caution">
    <text evidence="2">The sequence shown here is derived from an EMBL/GenBank/DDBJ whole genome shotgun (WGS) entry which is preliminary data.</text>
</comment>
<keyword evidence="1" id="KW-1133">Transmembrane helix</keyword>
<dbReference type="EMBL" id="BAAAFG010000016">
    <property type="protein sequence ID" value="GAA0873469.1"/>
    <property type="molecule type" value="Genomic_DNA"/>
</dbReference>
<feature type="transmembrane region" description="Helical" evidence="1">
    <location>
        <begin position="23"/>
        <end position="54"/>
    </location>
</feature>
<dbReference type="Proteomes" id="UP001500507">
    <property type="component" value="Unassembled WGS sequence"/>
</dbReference>
<evidence type="ECO:0000313" key="3">
    <source>
        <dbReference type="Proteomes" id="UP001500507"/>
    </source>
</evidence>
<evidence type="ECO:0000313" key="2">
    <source>
        <dbReference type="EMBL" id="GAA0873469.1"/>
    </source>
</evidence>
<reference evidence="2 3" key="1">
    <citation type="journal article" date="2019" name="Int. J. Syst. Evol. Microbiol.">
        <title>The Global Catalogue of Microorganisms (GCM) 10K type strain sequencing project: providing services to taxonomists for standard genome sequencing and annotation.</title>
        <authorList>
            <consortium name="The Broad Institute Genomics Platform"/>
            <consortium name="The Broad Institute Genome Sequencing Center for Infectious Disease"/>
            <person name="Wu L."/>
            <person name="Ma J."/>
        </authorList>
    </citation>
    <scope>NUCLEOTIDE SEQUENCE [LARGE SCALE GENOMIC DNA]</scope>
    <source>
        <strain evidence="2 3">JCM 16082</strain>
    </source>
</reference>
<sequence>MWTHPELFAQDDGRINPATMRGLFLMMYVPILSFLLKMPVELTIVLFLIILSIYSSPSPTGEGLGGEAF</sequence>
<gene>
    <name evidence="2" type="ORF">GCM10009117_26160</name>
</gene>